<evidence type="ECO:0000256" key="3">
    <source>
        <dbReference type="ARBA" id="ARBA00023163"/>
    </source>
</evidence>
<evidence type="ECO:0000256" key="4">
    <source>
        <dbReference type="ARBA" id="ARBA00023242"/>
    </source>
</evidence>
<feature type="domain" description="Myb-like" evidence="6">
    <location>
        <begin position="4"/>
        <end position="58"/>
    </location>
</feature>
<dbReference type="GeneID" id="59291012"/>
<name>A0A8H6FPU3_9LECA</name>
<evidence type="ECO:0000259" key="7">
    <source>
        <dbReference type="PROSITE" id="PS51294"/>
    </source>
</evidence>
<dbReference type="PROSITE" id="PS50090">
    <property type="entry name" value="MYB_LIKE"/>
    <property type="match status" value="3"/>
</dbReference>
<dbReference type="InterPro" id="IPR017930">
    <property type="entry name" value="Myb_dom"/>
</dbReference>
<feature type="compositionally biased region" description="Polar residues" evidence="5">
    <location>
        <begin position="171"/>
        <end position="181"/>
    </location>
</feature>
<feature type="domain" description="Myb-like" evidence="6">
    <location>
        <begin position="110"/>
        <end position="161"/>
    </location>
</feature>
<feature type="region of interest" description="Disordered" evidence="5">
    <location>
        <begin position="314"/>
        <end position="336"/>
    </location>
</feature>
<keyword evidence="9" id="KW-1185">Reference proteome</keyword>
<feature type="domain" description="Myb-like" evidence="6">
    <location>
        <begin position="59"/>
        <end position="109"/>
    </location>
</feature>
<feature type="compositionally biased region" description="Polar residues" evidence="5">
    <location>
        <begin position="314"/>
        <end position="328"/>
    </location>
</feature>
<proteinExistence type="predicted"/>
<dbReference type="InterPro" id="IPR001005">
    <property type="entry name" value="SANT/Myb"/>
</dbReference>
<dbReference type="PANTHER" id="PTHR46621">
    <property type="entry name" value="SNRNA-ACTIVATING PROTEIN COMPLEX SUBUNIT 4"/>
    <property type="match status" value="1"/>
</dbReference>
<keyword evidence="1" id="KW-0805">Transcription regulation</keyword>
<evidence type="ECO:0000256" key="2">
    <source>
        <dbReference type="ARBA" id="ARBA00023125"/>
    </source>
</evidence>
<keyword evidence="4" id="KW-0539">Nucleus</keyword>
<dbReference type="PANTHER" id="PTHR46621:SF1">
    <property type="entry name" value="SNRNA-ACTIVATING PROTEIN COMPLEX SUBUNIT 4"/>
    <property type="match status" value="1"/>
</dbReference>
<dbReference type="GO" id="GO:0042796">
    <property type="term" value="P:snRNA transcription by RNA polymerase III"/>
    <property type="evidence" value="ECO:0007669"/>
    <property type="project" value="TreeGrafter"/>
</dbReference>
<dbReference type="AlphaFoldDB" id="A0A8H6FPU3"/>
<dbReference type="GO" id="GO:0000978">
    <property type="term" value="F:RNA polymerase II cis-regulatory region sequence-specific DNA binding"/>
    <property type="evidence" value="ECO:0007669"/>
    <property type="project" value="TreeGrafter"/>
</dbReference>
<feature type="domain" description="HTH myb-type" evidence="7">
    <location>
        <begin position="59"/>
        <end position="113"/>
    </location>
</feature>
<dbReference type="CDD" id="cd00167">
    <property type="entry name" value="SANT"/>
    <property type="match status" value="3"/>
</dbReference>
<evidence type="ECO:0000313" key="8">
    <source>
        <dbReference type="EMBL" id="KAF6232481.1"/>
    </source>
</evidence>
<dbReference type="Pfam" id="PF13921">
    <property type="entry name" value="Myb_DNA-bind_6"/>
    <property type="match status" value="1"/>
</dbReference>
<dbReference type="InterPro" id="IPR009057">
    <property type="entry name" value="Homeodomain-like_sf"/>
</dbReference>
<gene>
    <name evidence="8" type="ORF">HO173_009361</name>
</gene>
<protein>
    <submittedName>
        <fullName evidence="8">Uncharacterized protein</fullName>
    </submittedName>
</protein>
<dbReference type="GO" id="GO:0001006">
    <property type="term" value="F:RNA polymerase III type 3 promoter sequence-specific DNA binding"/>
    <property type="evidence" value="ECO:0007669"/>
    <property type="project" value="TreeGrafter"/>
</dbReference>
<keyword evidence="3" id="KW-0804">Transcription</keyword>
<reference evidence="8 9" key="1">
    <citation type="journal article" date="2020" name="Genomics">
        <title>Complete, high-quality genomes from long-read metagenomic sequencing of two wolf lichen thalli reveals enigmatic genome architecture.</title>
        <authorList>
            <person name="McKenzie S.K."/>
            <person name="Walston R.F."/>
            <person name="Allen J.L."/>
        </authorList>
    </citation>
    <scope>NUCLEOTIDE SEQUENCE [LARGE SCALE GENOMIC DNA]</scope>
    <source>
        <strain evidence="8">WasteWater2</strain>
    </source>
</reference>
<dbReference type="Proteomes" id="UP000578531">
    <property type="component" value="Unassembled WGS sequence"/>
</dbReference>
<dbReference type="SMART" id="SM00717">
    <property type="entry name" value="SANT"/>
    <property type="match status" value="3"/>
</dbReference>
<comment type="caution">
    <text evidence="8">The sequence shown here is derived from an EMBL/GenBank/DDBJ whole genome shotgun (WGS) entry which is preliminary data.</text>
</comment>
<evidence type="ECO:0000256" key="1">
    <source>
        <dbReference type="ARBA" id="ARBA00023015"/>
    </source>
</evidence>
<dbReference type="OrthoDB" id="2143914at2759"/>
<evidence type="ECO:0000259" key="6">
    <source>
        <dbReference type="PROSITE" id="PS50090"/>
    </source>
</evidence>
<organism evidence="8 9">
    <name type="scientific">Letharia columbiana</name>
    <dbReference type="NCBI Taxonomy" id="112416"/>
    <lineage>
        <taxon>Eukaryota</taxon>
        <taxon>Fungi</taxon>
        <taxon>Dikarya</taxon>
        <taxon>Ascomycota</taxon>
        <taxon>Pezizomycotina</taxon>
        <taxon>Lecanoromycetes</taxon>
        <taxon>OSLEUM clade</taxon>
        <taxon>Lecanoromycetidae</taxon>
        <taxon>Lecanorales</taxon>
        <taxon>Lecanorineae</taxon>
        <taxon>Parmeliaceae</taxon>
        <taxon>Letharia</taxon>
    </lineage>
</organism>
<dbReference type="GO" id="GO:0019185">
    <property type="term" value="C:snRNA-activating protein complex"/>
    <property type="evidence" value="ECO:0007669"/>
    <property type="project" value="TreeGrafter"/>
</dbReference>
<sequence length="399" mass="44934">MNPQSNRAPRKWTPAENKILQAKVEECKKSGKPIYWPQVAAAFRDRSKDDCRKRWAKMDEKWRKGAWDSSEDDILCQAVKEYGCRWTDISKTIGTRSPDQCAKRWRNSLNPNNSRGEWTEEDDTTLMEAVQSYGHDWKLIHEKFLPERSRLDLSNRYVSLARQQKKKQPRPSITSSTTMHSQDNHAQAEPEQMHDLIPTSPENGKKQHDPFMQTISTTSMDDQAITSWISQGARADPMEVLDPQLFPGALGQYGSRIPQAHDDLFTTMNPYSNNNESDKTRSVLMSPNSSSSLFPFPNATMSFDSWMNLSPTTTSHALSSTNDRQQQPPAGGLEGQATLTDANVTEAVTPSSSNGIQSAFAPGERGKTVLTLENLDPDTRSDVLDLLFRRKIVTTIAIV</sequence>
<dbReference type="RefSeq" id="XP_037161908.1">
    <property type="nucleotide sequence ID" value="XM_037311251.1"/>
</dbReference>
<dbReference type="Gene3D" id="1.10.10.60">
    <property type="entry name" value="Homeodomain-like"/>
    <property type="match status" value="3"/>
</dbReference>
<accession>A0A8H6FPU3</accession>
<dbReference type="SUPFAM" id="SSF46689">
    <property type="entry name" value="Homeodomain-like"/>
    <property type="match status" value="2"/>
</dbReference>
<dbReference type="GO" id="GO:0042795">
    <property type="term" value="P:snRNA transcription by RNA polymerase II"/>
    <property type="evidence" value="ECO:0007669"/>
    <property type="project" value="TreeGrafter"/>
</dbReference>
<evidence type="ECO:0000313" key="9">
    <source>
        <dbReference type="Proteomes" id="UP000578531"/>
    </source>
</evidence>
<dbReference type="PROSITE" id="PS51294">
    <property type="entry name" value="HTH_MYB"/>
    <property type="match status" value="2"/>
</dbReference>
<dbReference type="EMBL" id="JACCJC010000048">
    <property type="protein sequence ID" value="KAF6232481.1"/>
    <property type="molecule type" value="Genomic_DNA"/>
</dbReference>
<dbReference type="InterPro" id="IPR051575">
    <property type="entry name" value="Myb-like_DNA-bd"/>
</dbReference>
<feature type="domain" description="HTH myb-type" evidence="7">
    <location>
        <begin position="115"/>
        <end position="165"/>
    </location>
</feature>
<evidence type="ECO:0000256" key="5">
    <source>
        <dbReference type="SAM" id="MobiDB-lite"/>
    </source>
</evidence>
<feature type="region of interest" description="Disordered" evidence="5">
    <location>
        <begin position="161"/>
        <end position="190"/>
    </location>
</feature>
<keyword evidence="2" id="KW-0238">DNA-binding</keyword>